<name>A0AC61MUM8_9FIRM</name>
<keyword evidence="2" id="KW-1185">Reference proteome</keyword>
<proteinExistence type="predicted"/>
<gene>
    <name evidence="1" type="ORF">JYE49_07830</name>
</gene>
<dbReference type="Proteomes" id="UP000682782">
    <property type="component" value="Chromosome"/>
</dbReference>
<protein>
    <submittedName>
        <fullName evidence="1">LysR family transcriptional regulator</fullName>
    </submittedName>
</protein>
<accession>A0AC61MUM8</accession>
<evidence type="ECO:0000313" key="1">
    <source>
        <dbReference type="EMBL" id="QUC65797.1"/>
    </source>
</evidence>
<reference evidence="1" key="1">
    <citation type="submission" date="2021-01" db="EMBL/GenBank/DDBJ databases">
        <title>Complete genome sequence of Clostridiales bacterium R-7.</title>
        <authorList>
            <person name="Mahoney-Kurpe S.C."/>
            <person name="Palevich N."/>
            <person name="Koike S."/>
            <person name="Moon C.D."/>
            <person name="Attwood G.T."/>
        </authorList>
    </citation>
    <scope>NUCLEOTIDE SEQUENCE</scope>
    <source>
        <strain evidence="1">R-7</strain>
    </source>
</reference>
<evidence type="ECO:0000313" key="2">
    <source>
        <dbReference type="Proteomes" id="UP000682782"/>
    </source>
</evidence>
<dbReference type="EMBL" id="CP068393">
    <property type="protein sequence ID" value="QUC65797.1"/>
    <property type="molecule type" value="Genomic_DNA"/>
</dbReference>
<organism evidence="1 2">
    <name type="scientific">Aristaeella hokkaidonensis</name>
    <dbReference type="NCBI Taxonomy" id="3046382"/>
    <lineage>
        <taxon>Bacteria</taxon>
        <taxon>Bacillati</taxon>
        <taxon>Bacillota</taxon>
        <taxon>Clostridia</taxon>
        <taxon>Eubacteriales</taxon>
        <taxon>Aristaeellaceae</taxon>
        <taxon>Aristaeella</taxon>
    </lineage>
</organism>
<sequence length="292" mass="33144">MNTKNLDTFITLTKYNSINAAADALFISSPALQQQINRLESEIGFKLFERGAAGIRLTPAGETFLDGVIKLRSDTESLLARCRETDSLNKSLRVGAILGLQPDLFPRVSGPFYQKYPHIVQKPVMESEEQLFSDLDRGALDVIEYFDCPRAHAAGRNFEPLFWEGRDCMMSPNHPLASHDILTLDDLAGQHIIVYRFDRLPGLREYVEKSYPDIRISEDPRVMDLYTVVRSFEDGHIGLVPPHVGSQFHPLRTIPLKMDMSWPIGLVYREPRSAVVSQFIEVAKQVFSQYTK</sequence>